<accession>A0AAJ1IK51</accession>
<dbReference type="NCBIfam" id="TIGR03500">
    <property type="entry name" value="FliO_TIGR"/>
    <property type="match status" value="1"/>
</dbReference>
<comment type="similarity">
    <text evidence="5">Belongs to the FliO/MopB family.</text>
</comment>
<dbReference type="AlphaFoldDB" id="A0AAJ1IK51"/>
<dbReference type="EMBL" id="JAQQAL010000051">
    <property type="protein sequence ID" value="MDC7228585.1"/>
    <property type="molecule type" value="Genomic_DNA"/>
</dbReference>
<evidence type="ECO:0000256" key="2">
    <source>
        <dbReference type="ARBA" id="ARBA00022692"/>
    </source>
</evidence>
<keyword evidence="4 5" id="KW-0472">Membrane</keyword>
<evidence type="ECO:0000256" key="4">
    <source>
        <dbReference type="ARBA" id="ARBA00023136"/>
    </source>
</evidence>
<keyword evidence="1 5" id="KW-1003">Cell membrane</keyword>
<dbReference type="GO" id="GO:0044781">
    <property type="term" value="P:bacterial-type flagellum organization"/>
    <property type="evidence" value="ECO:0007669"/>
    <property type="project" value="UniProtKB-UniRule"/>
</dbReference>
<keyword evidence="6" id="KW-0732">Signal</keyword>
<keyword evidence="3 5" id="KW-1133">Transmembrane helix</keyword>
<evidence type="ECO:0000256" key="3">
    <source>
        <dbReference type="ARBA" id="ARBA00022989"/>
    </source>
</evidence>
<feature type="chain" id="PRO_5042504914" description="Flagellar protein" evidence="6">
    <location>
        <begin position="23"/>
        <end position="200"/>
    </location>
</feature>
<dbReference type="GO" id="GO:0009425">
    <property type="term" value="C:bacterial-type flagellum basal body"/>
    <property type="evidence" value="ECO:0007669"/>
    <property type="project" value="UniProtKB-SubCell"/>
</dbReference>
<keyword evidence="7" id="KW-0282">Flagellum</keyword>
<organism evidence="7 8">
    <name type="scientific">Candidatus Thalassospirochaeta sargassi</name>
    <dbReference type="NCBI Taxonomy" id="3119039"/>
    <lineage>
        <taxon>Bacteria</taxon>
        <taxon>Pseudomonadati</taxon>
        <taxon>Spirochaetota</taxon>
        <taxon>Spirochaetia</taxon>
        <taxon>Spirochaetales</taxon>
        <taxon>Spirochaetaceae</taxon>
        <taxon>Candidatus Thalassospirochaeta</taxon>
    </lineage>
</organism>
<reference evidence="7 8" key="1">
    <citation type="submission" date="2022-12" db="EMBL/GenBank/DDBJ databases">
        <title>Metagenome assembled genome from gulf of manar.</title>
        <authorList>
            <person name="Kohli P."/>
            <person name="Pk S."/>
            <person name="Venkata Ramana C."/>
            <person name="Sasikala C."/>
        </authorList>
    </citation>
    <scope>NUCLEOTIDE SEQUENCE [LARGE SCALE GENOMIC DNA]</scope>
    <source>
        <strain evidence="7">JB008</strain>
    </source>
</reference>
<dbReference type="Proteomes" id="UP001221217">
    <property type="component" value="Unassembled WGS sequence"/>
</dbReference>
<evidence type="ECO:0000256" key="1">
    <source>
        <dbReference type="ARBA" id="ARBA00022475"/>
    </source>
</evidence>
<proteinExistence type="inferred from homology"/>
<name>A0AAJ1IK51_9SPIO</name>
<keyword evidence="7" id="KW-0966">Cell projection</keyword>
<sequence length="200" mass="22292">MKKLITATAIILVAAVTINAQAADENSDRVDFTDETTIILEDTAVDPAAETTAGEGSFFTTWDFVKVILILVAVIFVIYGIFYALKRSGGLKFQNDELIRLLGSQSLTQNGSVHLIEVGAKYYLVGCGDGSVSHIADIDDKETVDEIILKRPPEEEHKKSFIDFFNLKMGRKENTKANMQDKITNNNKFMHDQAERLKKM</sequence>
<feature type="signal peptide" evidence="6">
    <location>
        <begin position="1"/>
        <end position="22"/>
    </location>
</feature>
<dbReference type="InterPro" id="IPR022781">
    <property type="entry name" value="Flagellar_biosynth_FliO"/>
</dbReference>
<evidence type="ECO:0000256" key="6">
    <source>
        <dbReference type="SAM" id="SignalP"/>
    </source>
</evidence>
<evidence type="ECO:0000313" key="8">
    <source>
        <dbReference type="Proteomes" id="UP001221217"/>
    </source>
</evidence>
<comment type="caution">
    <text evidence="7">The sequence shown here is derived from an EMBL/GenBank/DDBJ whole genome shotgun (WGS) entry which is preliminary data.</text>
</comment>
<keyword evidence="5" id="KW-0975">Bacterial flagellum</keyword>
<protein>
    <recommendedName>
        <fullName evidence="5">Flagellar protein</fullName>
    </recommendedName>
</protein>
<keyword evidence="2 5" id="KW-0812">Transmembrane</keyword>
<keyword evidence="7" id="KW-0969">Cilium</keyword>
<dbReference type="Pfam" id="PF04347">
    <property type="entry name" value="FliO"/>
    <property type="match status" value="1"/>
</dbReference>
<gene>
    <name evidence="7" type="primary">fliO</name>
    <name evidence="7" type="ORF">PQJ61_17620</name>
</gene>
<evidence type="ECO:0000256" key="5">
    <source>
        <dbReference type="RuleBase" id="RU362064"/>
    </source>
</evidence>
<dbReference type="GO" id="GO:0005886">
    <property type="term" value="C:plasma membrane"/>
    <property type="evidence" value="ECO:0007669"/>
    <property type="project" value="UniProtKB-SubCell"/>
</dbReference>
<feature type="transmembrane region" description="Helical" evidence="5">
    <location>
        <begin position="64"/>
        <end position="85"/>
    </location>
</feature>
<evidence type="ECO:0000313" key="7">
    <source>
        <dbReference type="EMBL" id="MDC7228585.1"/>
    </source>
</evidence>
<comment type="subcellular location">
    <subcellularLocation>
        <location evidence="5">Cell membrane</location>
    </subcellularLocation>
    <subcellularLocation>
        <location evidence="5">Bacterial flagellum basal body</location>
    </subcellularLocation>
</comment>